<reference evidence="18" key="1">
    <citation type="submission" date="2016-09" db="EMBL/GenBank/DDBJ databases">
        <authorList>
            <person name="Gulvik C.A."/>
        </authorList>
    </citation>
    <scope>NUCLEOTIDE SEQUENCE [LARGE SCALE GENOMIC DNA]</scope>
    <source>
        <strain evidence="18">DSM 23328</strain>
    </source>
</reference>
<protein>
    <recommendedName>
        <fullName evidence="4">Heme exporter protein D</fullName>
    </recommendedName>
</protein>
<evidence type="ECO:0000256" key="6">
    <source>
        <dbReference type="ARBA" id="ARBA00022475"/>
    </source>
</evidence>
<dbReference type="EMBL" id="MIJZ01000012">
    <property type="protein sequence ID" value="OEG12109.1"/>
    <property type="molecule type" value="Genomic_DNA"/>
</dbReference>
<evidence type="ECO:0000313" key="18">
    <source>
        <dbReference type="Proteomes" id="UP000094068"/>
    </source>
</evidence>
<comment type="subcellular location">
    <subcellularLocation>
        <location evidence="2">Cell inner membrane</location>
        <topology evidence="2">Single-pass membrane protein</topology>
    </subcellularLocation>
</comment>
<keyword evidence="12" id="KW-0175">Coiled coil</keyword>
<accession>A0A1E5GHF1</accession>
<dbReference type="RefSeq" id="WP_069645940.1">
    <property type="nucleotide sequence ID" value="NZ_MIJZ01000012.1"/>
</dbReference>
<feature type="domain" description="WxL Interacting Protein peptidoglycan binding" evidence="15">
    <location>
        <begin position="32"/>
        <end position="150"/>
    </location>
</feature>
<evidence type="ECO:0000256" key="8">
    <source>
        <dbReference type="ARBA" id="ARBA00022692"/>
    </source>
</evidence>
<feature type="domain" description="WxL Interacting Protein host binding" evidence="16">
    <location>
        <begin position="162"/>
        <end position="298"/>
    </location>
</feature>
<evidence type="ECO:0000256" key="3">
    <source>
        <dbReference type="ARBA" id="ARBA00008741"/>
    </source>
</evidence>
<evidence type="ECO:0000259" key="15">
    <source>
        <dbReference type="Pfam" id="PF06030"/>
    </source>
</evidence>
<evidence type="ECO:0000256" key="13">
    <source>
        <dbReference type="SAM" id="MobiDB-lite"/>
    </source>
</evidence>
<comment type="caution">
    <text evidence="17">The sequence shown here is derived from an EMBL/GenBank/DDBJ whole genome shotgun (WGS) entry which is preliminary data.</text>
</comment>
<evidence type="ECO:0000256" key="14">
    <source>
        <dbReference type="SAM" id="Phobius"/>
    </source>
</evidence>
<name>A0A1E5GHF1_9ENTE</name>
<evidence type="ECO:0000256" key="7">
    <source>
        <dbReference type="ARBA" id="ARBA00022519"/>
    </source>
</evidence>
<dbReference type="Proteomes" id="UP000094068">
    <property type="component" value="Unassembled WGS sequence"/>
</dbReference>
<dbReference type="InterPro" id="IPR021759">
    <property type="entry name" value="WxLIP_HBD"/>
</dbReference>
<comment type="function">
    <text evidence="1">Required for the export of heme to the periplasm for the biogenesis of c-type cytochromes.</text>
</comment>
<gene>
    <name evidence="17" type="ORF">BCR21_07685</name>
</gene>
<dbReference type="Pfam" id="PF11797">
    <property type="entry name" value="WxLIP_HBD"/>
    <property type="match status" value="1"/>
</dbReference>
<keyword evidence="7" id="KW-0997">Cell inner membrane</keyword>
<evidence type="ECO:0000256" key="9">
    <source>
        <dbReference type="ARBA" id="ARBA00022748"/>
    </source>
</evidence>
<dbReference type="STRING" id="903984.BCR21_07685"/>
<evidence type="ECO:0000259" key="16">
    <source>
        <dbReference type="Pfam" id="PF11797"/>
    </source>
</evidence>
<keyword evidence="5" id="KW-0813">Transport</keyword>
<proteinExistence type="inferred from homology"/>
<feature type="compositionally biased region" description="Basic residues" evidence="13">
    <location>
        <begin position="347"/>
        <end position="358"/>
    </location>
</feature>
<dbReference type="GO" id="GO:0017004">
    <property type="term" value="P:cytochrome complex assembly"/>
    <property type="evidence" value="ECO:0007669"/>
    <property type="project" value="UniProtKB-KW"/>
</dbReference>
<feature type="region of interest" description="Disordered" evidence="13">
    <location>
        <begin position="340"/>
        <end position="377"/>
    </location>
</feature>
<comment type="similarity">
    <text evidence="3">Belongs to the CcmD/CycX/HelD family.</text>
</comment>
<evidence type="ECO:0000256" key="12">
    <source>
        <dbReference type="SAM" id="Coils"/>
    </source>
</evidence>
<evidence type="ECO:0000256" key="2">
    <source>
        <dbReference type="ARBA" id="ARBA00004377"/>
    </source>
</evidence>
<feature type="transmembrane region" description="Helical" evidence="14">
    <location>
        <begin position="311"/>
        <end position="334"/>
    </location>
</feature>
<evidence type="ECO:0000256" key="10">
    <source>
        <dbReference type="ARBA" id="ARBA00022989"/>
    </source>
</evidence>
<feature type="coiled-coil region" evidence="12">
    <location>
        <begin position="280"/>
        <end position="307"/>
    </location>
</feature>
<keyword evidence="18" id="KW-1185">Reference proteome</keyword>
<keyword evidence="8 14" id="KW-0812">Transmembrane</keyword>
<keyword evidence="9" id="KW-0201">Cytochrome c-type biogenesis</keyword>
<dbReference type="Pfam" id="PF06030">
    <property type="entry name" value="WxLIP_PGBD"/>
    <property type="match status" value="1"/>
</dbReference>
<dbReference type="GO" id="GO:0005886">
    <property type="term" value="C:plasma membrane"/>
    <property type="evidence" value="ECO:0007669"/>
    <property type="project" value="UniProtKB-SubCell"/>
</dbReference>
<sequence>MKRLIPVILTMIGFVAVGFTGGQHASAEEMSFSVEAKLPENQRDKSKTYFDLRVKPGETQELEVELKNNTDKDVTVQTKANTAITNDNGVIDYGAVDPKLDKTLAYPFGKLAKVDPEVQLAPKETKLLKVQVALPSETFNGIILGGLHFTQKEEKAGENKESGVQIENKFAYVIGVRLSENDDEVKPELQLTGAKAGQRNYRNNVLGTLQNPTPRILGNMTVTADVFAINNQEAPVFHNKQENLNMAPNSSFNYGIPTANKPFKAGKYILKMAVEAAGEKWEFEKEFEIKEDEAKKLNDDAVELAEEDSDYTLYFIIGGAVFGVVIIGLIIWMIRQRKKHQEELRRKEARKKAKRARKNREQSGNKKKKPSEKRQPK</sequence>
<dbReference type="InterPro" id="IPR010317">
    <property type="entry name" value="WxLIP_PGBD"/>
</dbReference>
<evidence type="ECO:0000313" key="17">
    <source>
        <dbReference type="EMBL" id="OEG12109.1"/>
    </source>
</evidence>
<organism evidence="17 18">
    <name type="scientific">Enterococcus ureasiticus</name>
    <dbReference type="NCBI Taxonomy" id="903984"/>
    <lineage>
        <taxon>Bacteria</taxon>
        <taxon>Bacillati</taxon>
        <taxon>Bacillota</taxon>
        <taxon>Bacilli</taxon>
        <taxon>Lactobacillales</taxon>
        <taxon>Enterococcaceae</taxon>
        <taxon>Enterococcus</taxon>
    </lineage>
</organism>
<dbReference type="GO" id="GO:0015886">
    <property type="term" value="P:heme transport"/>
    <property type="evidence" value="ECO:0007669"/>
    <property type="project" value="InterPro"/>
</dbReference>
<keyword evidence="10 14" id="KW-1133">Transmembrane helix</keyword>
<keyword evidence="11 14" id="KW-0472">Membrane</keyword>
<evidence type="ECO:0000256" key="11">
    <source>
        <dbReference type="ARBA" id="ARBA00023136"/>
    </source>
</evidence>
<dbReference type="Pfam" id="PF04995">
    <property type="entry name" value="CcmD"/>
    <property type="match status" value="1"/>
</dbReference>
<evidence type="ECO:0000256" key="4">
    <source>
        <dbReference type="ARBA" id="ARBA00016461"/>
    </source>
</evidence>
<dbReference type="AlphaFoldDB" id="A0A1E5GHF1"/>
<dbReference type="InterPro" id="IPR007078">
    <property type="entry name" value="Haem_export_protD_CcmD"/>
</dbReference>
<keyword evidence="6" id="KW-1003">Cell membrane</keyword>
<evidence type="ECO:0000256" key="5">
    <source>
        <dbReference type="ARBA" id="ARBA00022448"/>
    </source>
</evidence>
<evidence type="ECO:0000256" key="1">
    <source>
        <dbReference type="ARBA" id="ARBA00002442"/>
    </source>
</evidence>